<evidence type="ECO:0000259" key="1">
    <source>
        <dbReference type="Pfam" id="PF01610"/>
    </source>
</evidence>
<reference evidence="3" key="1">
    <citation type="submission" date="2016-10" db="EMBL/GenBank/DDBJ databases">
        <authorList>
            <person name="Varghese N."/>
            <person name="Submissions S."/>
        </authorList>
    </citation>
    <scope>NUCLEOTIDE SEQUENCE [LARGE SCALE GENOMIC DNA]</scope>
    <source>
        <strain evidence="3">DSM 8987</strain>
    </source>
</reference>
<dbReference type="AlphaFoldDB" id="A0A1G7E732"/>
<evidence type="ECO:0000313" key="3">
    <source>
        <dbReference type="Proteomes" id="UP000243205"/>
    </source>
</evidence>
<dbReference type="EMBL" id="FNAQ01000018">
    <property type="protein sequence ID" value="SDE59195.1"/>
    <property type="molecule type" value="Genomic_DNA"/>
</dbReference>
<protein>
    <submittedName>
        <fullName evidence="2">Transposase</fullName>
    </submittedName>
</protein>
<dbReference type="Proteomes" id="UP000243205">
    <property type="component" value="Unassembled WGS sequence"/>
</dbReference>
<gene>
    <name evidence="2" type="ORF">SAMN05661003_11810</name>
</gene>
<dbReference type="InterPro" id="IPR002560">
    <property type="entry name" value="Transposase_DDE"/>
</dbReference>
<dbReference type="Pfam" id="PF01610">
    <property type="entry name" value="DDE_Tnp_ISL3"/>
    <property type="match status" value="1"/>
</dbReference>
<sequence length="53" mass="6220">MSEALPNVEITFDPFHLIQQMNDALSKVRAEEAQIYPEMMKGSRYAYLRTRKT</sequence>
<feature type="domain" description="Transposase IS204/IS1001/IS1096/IS1165 DDE" evidence="1">
    <location>
        <begin position="2"/>
        <end position="51"/>
    </location>
</feature>
<evidence type="ECO:0000313" key="2">
    <source>
        <dbReference type="EMBL" id="SDE59195.1"/>
    </source>
</evidence>
<keyword evidence="3" id="KW-1185">Reference proteome</keyword>
<organism evidence="2 3">
    <name type="scientific">Desulfuromonas thiophila</name>
    <dbReference type="NCBI Taxonomy" id="57664"/>
    <lineage>
        <taxon>Bacteria</taxon>
        <taxon>Pseudomonadati</taxon>
        <taxon>Thermodesulfobacteriota</taxon>
        <taxon>Desulfuromonadia</taxon>
        <taxon>Desulfuromonadales</taxon>
        <taxon>Desulfuromonadaceae</taxon>
        <taxon>Desulfuromonas</taxon>
    </lineage>
</organism>
<accession>A0A1G7E732</accession>
<dbReference type="STRING" id="57664.SAMN05661003_11810"/>
<name>A0A1G7E732_9BACT</name>
<proteinExistence type="predicted"/>